<reference evidence="2" key="1">
    <citation type="journal article" date="2015" name="J. Biotechnol.">
        <title>Complete genome sequence of Haloferax gibbonsii strain ARA6, a potential producer of polyhydroxyalkanoates and halocins isolated from Araruama, Rio de Janeiro, Brasil.</title>
        <authorList>
            <person name="Pinto L.H."/>
            <person name="D'Alincourt Carvalho-Assef A.P."/>
            <person name="Vieira R.P."/>
            <person name="Clementino M.M."/>
            <person name="Albano R.M."/>
        </authorList>
    </citation>
    <scope>NUCLEOTIDE SEQUENCE [LARGE SCALE GENOMIC DNA]</scope>
    <source>
        <strain evidence="2">ARA6</strain>
        <plasmid evidence="2">Plasmid pHG4</plasmid>
    </source>
</reference>
<evidence type="ECO:0000313" key="2">
    <source>
        <dbReference type="Proteomes" id="UP000066124"/>
    </source>
</evidence>
<accession>A0A0K1J032</accession>
<sequence length="76" mass="8362">MPYDERDESSGQFTPEFTDGDFLAALSDRDGATTTEVADAVGCKYRTAHARLTKLEGRGEVNSRKVGNSFLWTVSE</sequence>
<geneLocation type="plasmid" evidence="1 2">
    <name>pHG4</name>
</geneLocation>
<dbReference type="SUPFAM" id="SSF46785">
    <property type="entry name" value="Winged helix' DNA-binding domain"/>
    <property type="match status" value="1"/>
</dbReference>
<dbReference type="EMBL" id="CP011951">
    <property type="protein sequence ID" value="AKU09905.1"/>
    <property type="molecule type" value="Genomic_DNA"/>
</dbReference>
<proteinExistence type="predicted"/>
<evidence type="ECO:0000313" key="1">
    <source>
        <dbReference type="EMBL" id="AKU09905.1"/>
    </source>
</evidence>
<dbReference type="PATRIC" id="fig|35746.4.peg.4181"/>
<dbReference type="Proteomes" id="UP000066124">
    <property type="component" value="Plasmid pHG4"/>
</dbReference>
<dbReference type="Gene3D" id="1.10.10.10">
    <property type="entry name" value="Winged helix-like DNA-binding domain superfamily/Winged helix DNA-binding domain"/>
    <property type="match status" value="1"/>
</dbReference>
<organism evidence="1 2">
    <name type="scientific">Haloferax gibbonsii</name>
    <dbReference type="NCBI Taxonomy" id="35746"/>
    <lineage>
        <taxon>Archaea</taxon>
        <taxon>Methanobacteriati</taxon>
        <taxon>Methanobacteriota</taxon>
        <taxon>Stenosarchaea group</taxon>
        <taxon>Halobacteria</taxon>
        <taxon>Halobacteriales</taxon>
        <taxon>Haloferacaceae</taxon>
        <taxon>Haloferax</taxon>
    </lineage>
</organism>
<dbReference type="KEGG" id="hgi:ABY42_18950"/>
<name>A0A0K1J032_HALGI</name>
<protein>
    <submittedName>
        <fullName evidence="1">Transcriptional regulator</fullName>
    </submittedName>
</protein>
<gene>
    <name evidence="1" type="ORF">ABY42_18950</name>
</gene>
<keyword evidence="1" id="KW-0614">Plasmid</keyword>
<dbReference type="InterPro" id="IPR036388">
    <property type="entry name" value="WH-like_DNA-bd_sf"/>
</dbReference>
<dbReference type="AlphaFoldDB" id="A0A0K1J032"/>
<dbReference type="InterPro" id="IPR036390">
    <property type="entry name" value="WH_DNA-bd_sf"/>
</dbReference>